<proteinExistence type="predicted"/>
<keyword evidence="2" id="KW-1185">Reference proteome</keyword>
<organism evidence="1 2">
    <name type="scientific">Dermatophagoides pteronyssinus</name>
    <name type="common">European house dust mite</name>
    <dbReference type="NCBI Taxonomy" id="6956"/>
    <lineage>
        <taxon>Eukaryota</taxon>
        <taxon>Metazoa</taxon>
        <taxon>Ecdysozoa</taxon>
        <taxon>Arthropoda</taxon>
        <taxon>Chelicerata</taxon>
        <taxon>Arachnida</taxon>
        <taxon>Acari</taxon>
        <taxon>Acariformes</taxon>
        <taxon>Sarcoptiformes</taxon>
        <taxon>Astigmata</taxon>
        <taxon>Psoroptidia</taxon>
        <taxon>Analgoidea</taxon>
        <taxon>Pyroglyphidae</taxon>
        <taxon>Dermatophagoidinae</taxon>
        <taxon>Dermatophagoides</taxon>
    </lineage>
</organism>
<protein>
    <submittedName>
        <fullName evidence="1">Uncharacterized protein</fullName>
    </submittedName>
</protein>
<comment type="caution">
    <text evidence="1">The sequence shown here is derived from an EMBL/GenBank/DDBJ whole genome shotgun (WGS) entry which is preliminary data.</text>
</comment>
<name>A0ABQ8IRS9_DERPT</name>
<dbReference type="EMBL" id="NJHN03000127">
    <property type="protein sequence ID" value="KAH9412901.1"/>
    <property type="molecule type" value="Genomic_DNA"/>
</dbReference>
<accession>A0ABQ8IRS9</accession>
<dbReference type="Proteomes" id="UP000887458">
    <property type="component" value="Unassembled WGS sequence"/>
</dbReference>
<sequence>MPMSLAPPPPPPAPNRCFRRSKRSRSFNVFALFDTISPKRSTRFNNFPSSLGSINFLIVDCCCAPNLCTRFTSFGSANFNCRKRLRSSDVNGIDVIFVANCFNDGINVVVVVVIDFDSAKFEESFAVVDVCLIIVLDFCSVSLLLIDVDVSADIPRCRRCCLRSATLR</sequence>
<evidence type="ECO:0000313" key="2">
    <source>
        <dbReference type="Proteomes" id="UP000887458"/>
    </source>
</evidence>
<reference evidence="1 2" key="1">
    <citation type="journal article" date="2018" name="J. Allergy Clin. Immunol.">
        <title>High-quality assembly of Dermatophagoides pteronyssinus genome and transcriptome reveals a wide range of novel allergens.</title>
        <authorList>
            <person name="Liu X.Y."/>
            <person name="Yang K.Y."/>
            <person name="Wang M.Q."/>
            <person name="Kwok J.S."/>
            <person name="Zeng X."/>
            <person name="Yang Z."/>
            <person name="Xiao X.J."/>
            <person name="Lau C.P."/>
            <person name="Li Y."/>
            <person name="Huang Z.M."/>
            <person name="Ba J.G."/>
            <person name="Yim A.K."/>
            <person name="Ouyang C.Y."/>
            <person name="Ngai S.M."/>
            <person name="Chan T.F."/>
            <person name="Leung E.L."/>
            <person name="Liu L."/>
            <person name="Liu Z.G."/>
            <person name="Tsui S.K."/>
        </authorList>
    </citation>
    <scope>NUCLEOTIDE SEQUENCE [LARGE SCALE GENOMIC DNA]</scope>
    <source>
        <strain evidence="1">Derp</strain>
    </source>
</reference>
<evidence type="ECO:0000313" key="1">
    <source>
        <dbReference type="EMBL" id="KAH9412901.1"/>
    </source>
</evidence>
<reference evidence="1 2" key="2">
    <citation type="journal article" date="2022" name="Mol. Biol. Evol.">
        <title>Comparative Genomics Reveals Insights into the Divergent Evolution of Astigmatic Mites and Household Pest Adaptations.</title>
        <authorList>
            <person name="Xiong Q."/>
            <person name="Wan A.T."/>
            <person name="Liu X."/>
            <person name="Fung C.S."/>
            <person name="Xiao X."/>
            <person name="Malainual N."/>
            <person name="Hou J."/>
            <person name="Wang L."/>
            <person name="Wang M."/>
            <person name="Yang K.Y."/>
            <person name="Cui Y."/>
            <person name="Leung E.L."/>
            <person name="Nong W."/>
            <person name="Shin S.K."/>
            <person name="Au S.W."/>
            <person name="Jeong K.Y."/>
            <person name="Chew F.T."/>
            <person name="Hui J.H."/>
            <person name="Leung T.F."/>
            <person name="Tungtrongchitr A."/>
            <person name="Zhong N."/>
            <person name="Liu Z."/>
            <person name="Tsui S.K."/>
        </authorList>
    </citation>
    <scope>NUCLEOTIDE SEQUENCE [LARGE SCALE GENOMIC DNA]</scope>
    <source>
        <strain evidence="1">Derp</strain>
    </source>
</reference>
<gene>
    <name evidence="1" type="ORF">DERP_015390</name>
</gene>